<sequence>MKSVDKVPAQALDQEAMEQMQSQTNPSDEYDTAKDEVEFEAAKAELEQSRSAIDQGFANYIAQNLTPELEELFFAEDKSAFFLAVEKEKEKFIENELAPKMDRVNEVGQKIADKKVGKDMHQAKQEFLKTHPNADFEAMKDFFENEVGAKKQKELLSMAPLDAFNEIYVMMGGEVSQELPKQIEGSYSQDDTSSRDGDLPANRF</sequence>
<evidence type="ECO:0000313" key="3">
    <source>
        <dbReference type="Proteomes" id="UP000052245"/>
    </source>
</evidence>
<dbReference type="RefSeq" id="WP_059434501.1">
    <property type="nucleotide sequence ID" value="NZ_FAUY01000002.1"/>
</dbReference>
<evidence type="ECO:0000256" key="1">
    <source>
        <dbReference type="SAM" id="MobiDB-lite"/>
    </source>
</evidence>
<dbReference type="Proteomes" id="UP000052245">
    <property type="component" value="Unassembled WGS sequence"/>
</dbReference>
<organism evidence="2 3">
    <name type="scientific">Campylobacter hyointestinalis subsp. hyointestinalis</name>
    <dbReference type="NCBI Taxonomy" id="91352"/>
    <lineage>
        <taxon>Bacteria</taxon>
        <taxon>Pseudomonadati</taxon>
        <taxon>Campylobacterota</taxon>
        <taxon>Epsilonproteobacteria</taxon>
        <taxon>Campylobacterales</taxon>
        <taxon>Campylobacteraceae</taxon>
        <taxon>Campylobacter</taxon>
    </lineage>
</organism>
<evidence type="ECO:0008006" key="4">
    <source>
        <dbReference type="Google" id="ProtNLM"/>
    </source>
</evidence>
<reference evidence="2 3" key="1">
    <citation type="submission" date="2015-11" db="EMBL/GenBank/DDBJ databases">
        <authorList>
            <consortium name="Pathogen Informatics"/>
        </authorList>
    </citation>
    <scope>NUCLEOTIDE SEQUENCE [LARGE SCALE GENOMIC DNA]</scope>
    <source>
        <strain evidence="2 3">007A-0283</strain>
    </source>
</reference>
<protein>
    <recommendedName>
        <fullName evidence="4">Coiled-coil domain-containing protein</fullName>
    </recommendedName>
</protein>
<gene>
    <name evidence="2" type="ORF">ERS739223_00473</name>
</gene>
<dbReference type="EMBL" id="FAVC01000001">
    <property type="protein sequence ID" value="CUU74632.1"/>
    <property type="molecule type" value="Genomic_DNA"/>
</dbReference>
<comment type="caution">
    <text evidence="2">The sequence shown here is derived from an EMBL/GenBank/DDBJ whole genome shotgun (WGS) entry which is preliminary data.</text>
</comment>
<evidence type="ECO:0000313" key="2">
    <source>
        <dbReference type="EMBL" id="CUU74632.1"/>
    </source>
</evidence>
<proteinExistence type="predicted"/>
<feature type="region of interest" description="Disordered" evidence="1">
    <location>
        <begin position="180"/>
        <end position="204"/>
    </location>
</feature>
<accession>A0A9W5APS6</accession>
<feature type="region of interest" description="Disordered" evidence="1">
    <location>
        <begin position="1"/>
        <end position="34"/>
    </location>
</feature>
<name>A0A9W5APS6_CAMHY</name>
<dbReference type="AlphaFoldDB" id="A0A9W5APS6"/>